<proteinExistence type="predicted"/>
<gene>
    <name evidence="1" type="ORF">G3I71_48480</name>
</gene>
<dbReference type="EMBL" id="JAAGLU010000791">
    <property type="protein sequence ID" value="NEC93396.1"/>
    <property type="molecule type" value="Genomic_DNA"/>
</dbReference>
<dbReference type="AlphaFoldDB" id="A0A6B3CAB0"/>
<accession>A0A6B3CAB0</accession>
<reference evidence="1" key="1">
    <citation type="submission" date="2020-01" db="EMBL/GenBank/DDBJ databases">
        <title>Insect and environment-associated Actinomycetes.</title>
        <authorList>
            <person name="Currrie C."/>
            <person name="Chevrette M."/>
            <person name="Carlson C."/>
            <person name="Stubbendieck R."/>
            <person name="Wendt-Pienkowski E."/>
        </authorList>
    </citation>
    <scope>NUCLEOTIDE SEQUENCE</scope>
    <source>
        <strain evidence="1">SID12501</strain>
    </source>
</reference>
<feature type="non-terminal residue" evidence="1">
    <location>
        <position position="56"/>
    </location>
</feature>
<organism evidence="1">
    <name type="scientific">Streptomyces sp. SID12501</name>
    <dbReference type="NCBI Taxonomy" id="2706042"/>
    <lineage>
        <taxon>Bacteria</taxon>
        <taxon>Bacillati</taxon>
        <taxon>Actinomycetota</taxon>
        <taxon>Actinomycetes</taxon>
        <taxon>Kitasatosporales</taxon>
        <taxon>Streptomycetaceae</taxon>
        <taxon>Streptomyces</taxon>
    </lineage>
</organism>
<evidence type="ECO:0000313" key="1">
    <source>
        <dbReference type="EMBL" id="NEC93396.1"/>
    </source>
</evidence>
<protein>
    <submittedName>
        <fullName evidence="1">Type II toxin-antitoxin system HicA family toxin</fullName>
    </submittedName>
</protein>
<sequence>MDKDLRKIVKALEAQGFEVTVTKRGHVIVTREGEVISTFSGTASDWRSIRNSLAPL</sequence>
<name>A0A6B3CAB0_9ACTN</name>
<comment type="caution">
    <text evidence="1">The sequence shown here is derived from an EMBL/GenBank/DDBJ whole genome shotgun (WGS) entry which is preliminary data.</text>
</comment>